<comment type="caution">
    <text evidence="1">The sequence shown here is derived from an EMBL/GenBank/DDBJ whole genome shotgun (WGS) entry which is preliminary data.</text>
</comment>
<dbReference type="RefSeq" id="XP_056048979.1">
    <property type="nucleotide sequence ID" value="XM_056195341.1"/>
</dbReference>
<dbReference type="GeneID" id="80891323"/>
<reference evidence="1" key="1">
    <citation type="journal article" date="2023" name="Access Microbiol">
        <title>De-novo genome assembly for Akanthomyces muscarius, a biocontrol agent of insect agricultural pests.</title>
        <authorList>
            <person name="Erdos Z."/>
            <person name="Studholme D.J."/>
            <person name="Raymond B."/>
            <person name="Sharma M."/>
        </authorList>
    </citation>
    <scope>NUCLEOTIDE SEQUENCE</scope>
    <source>
        <strain evidence="1">Ve6</strain>
    </source>
</reference>
<dbReference type="Proteomes" id="UP001144673">
    <property type="component" value="Chromosome 2"/>
</dbReference>
<accession>A0A9W8Q3A9</accession>
<dbReference type="KEGG" id="amus:LMH87_004164"/>
<proteinExistence type="predicted"/>
<dbReference type="Gene3D" id="1.10.600.10">
    <property type="entry name" value="Farnesyl Diphosphate Synthase"/>
    <property type="match status" value="1"/>
</dbReference>
<evidence type="ECO:0000313" key="2">
    <source>
        <dbReference type="Proteomes" id="UP001144673"/>
    </source>
</evidence>
<dbReference type="EMBL" id="JAJHUN010000011">
    <property type="protein sequence ID" value="KAJ4145309.1"/>
    <property type="molecule type" value="Genomic_DNA"/>
</dbReference>
<organism evidence="1 2">
    <name type="scientific">Akanthomyces muscarius</name>
    <name type="common">Entomopathogenic fungus</name>
    <name type="synonym">Lecanicillium muscarium</name>
    <dbReference type="NCBI Taxonomy" id="2231603"/>
    <lineage>
        <taxon>Eukaryota</taxon>
        <taxon>Fungi</taxon>
        <taxon>Dikarya</taxon>
        <taxon>Ascomycota</taxon>
        <taxon>Pezizomycotina</taxon>
        <taxon>Sordariomycetes</taxon>
        <taxon>Hypocreomycetidae</taxon>
        <taxon>Hypocreales</taxon>
        <taxon>Cordycipitaceae</taxon>
        <taxon>Akanthomyces</taxon>
    </lineage>
</organism>
<protein>
    <submittedName>
        <fullName evidence="1">Uncharacterized protein</fullName>
    </submittedName>
</protein>
<evidence type="ECO:0000313" key="1">
    <source>
        <dbReference type="EMBL" id="KAJ4145309.1"/>
    </source>
</evidence>
<sequence length="346" mass="38666">MTRDTSKSACKSLRDTKKQKNCRKYNNIAKQVSQKLIDTWKSAGLPTQSVEGEEYLGDASPNHGISIAIPEALPQRISSAVKLLDMICVFDTSQDVQDSHIGHLSWQAKKAIIKITSSVLLQNLLSSAGVVKTALLHARSLKLFSSVLPVTQDSFAELFPIRLYDFPCSIMMPGLAFVLGLKLSTNDAARLQCLDAVSTAAMTLCNDILSWPKETVERVSSNTDPCSSMIIFLRQLDCDERRALSQCRRKLMQFEMKAELLADELLVDSCVSHNVKKMARSYLLLISGFATWQCTCKRYSSKGPVADLVREVLEETLPLVALDDAFEKECEEILHGYFSIHQKYFK</sequence>
<dbReference type="AlphaFoldDB" id="A0A9W8Q3A9"/>
<dbReference type="InterPro" id="IPR008949">
    <property type="entry name" value="Isoprenoid_synthase_dom_sf"/>
</dbReference>
<keyword evidence="2" id="KW-1185">Reference proteome</keyword>
<gene>
    <name evidence="1" type="ORF">LMH87_004164</name>
</gene>
<name>A0A9W8Q3A9_AKAMU</name>
<dbReference type="SUPFAM" id="SSF48576">
    <property type="entry name" value="Terpenoid synthases"/>
    <property type="match status" value="1"/>
</dbReference>